<dbReference type="Proteomes" id="UP001153620">
    <property type="component" value="Chromosome 4"/>
</dbReference>
<feature type="compositionally biased region" description="Polar residues" evidence="1">
    <location>
        <begin position="207"/>
        <end position="222"/>
    </location>
</feature>
<dbReference type="OrthoDB" id="7799240at2759"/>
<evidence type="ECO:0000313" key="3">
    <source>
        <dbReference type="EMBL" id="CAG9812064.1"/>
    </source>
</evidence>
<feature type="region of interest" description="Disordered" evidence="1">
    <location>
        <begin position="1041"/>
        <end position="1072"/>
    </location>
</feature>
<keyword evidence="4" id="KW-1185">Reference proteome</keyword>
<feature type="chain" id="PRO_5040505037" evidence="2">
    <location>
        <begin position="24"/>
        <end position="1166"/>
    </location>
</feature>
<reference evidence="3" key="1">
    <citation type="submission" date="2022-01" db="EMBL/GenBank/DDBJ databases">
        <authorList>
            <person name="King R."/>
        </authorList>
    </citation>
    <scope>NUCLEOTIDE SEQUENCE</scope>
</reference>
<dbReference type="EMBL" id="OU895880">
    <property type="protein sequence ID" value="CAG9812064.1"/>
    <property type="molecule type" value="Genomic_DNA"/>
</dbReference>
<feature type="signal peptide" evidence="2">
    <location>
        <begin position="1"/>
        <end position="23"/>
    </location>
</feature>
<dbReference type="AlphaFoldDB" id="A0A9N9S7G8"/>
<keyword evidence="2" id="KW-0732">Signal</keyword>
<feature type="compositionally biased region" description="Low complexity" evidence="1">
    <location>
        <begin position="890"/>
        <end position="906"/>
    </location>
</feature>
<evidence type="ECO:0000256" key="1">
    <source>
        <dbReference type="SAM" id="MobiDB-lite"/>
    </source>
</evidence>
<feature type="compositionally biased region" description="Polar residues" evidence="1">
    <location>
        <begin position="188"/>
        <end position="200"/>
    </location>
</feature>
<reference evidence="3" key="2">
    <citation type="submission" date="2022-10" db="EMBL/GenBank/DDBJ databases">
        <authorList>
            <consortium name="ENA_rothamsted_submissions"/>
            <consortium name="culmorum"/>
            <person name="King R."/>
        </authorList>
    </citation>
    <scope>NUCLEOTIDE SEQUENCE</scope>
</reference>
<sequence>MNSTHILISIFFSIYFLLNHAFAGYLFPAPECVKTANGHYDSKMLSPVSNILRCRAGQRMKIVTSTSADIETDYCCCNWDETLSAVQTSKNELKFYANRCEFGDGDSKMPIRESLMVHGNDLNCFREEKLMSFKAEINGKIQVMSCCKTIPRTTTTTTTTEQPSTTQTVPSDFENQNKSETRKEVQSFDPNTNISENQASEDPKPPQNETTGTKNATNQSQETQKDQKITLLESQKVVISIMNDLTKTDIEDIDDAILEVDTSPIPHIKLRAASAQSPNVRAASECVYASTTSTEPVKGYMSYDEPGVTLGCRSQQTMISLKTINPDDGNTYNINCCKFDAKLPKLNTLPTILGPPCEFDDYGMLQSYSGVKPGSDLVCDSNSELVTLKTTDLVTQSDVKLACCKLKPTTVTPKITTTTIFPISPSKNVVGAECVYLSDGSIKINYMDYCEDKILCRAQQFVKTLVKSGWDRCCCQFNKDLPYKDAGIKLRAPDCVFKPDGTIRRWSLVASGSDLFCDPGFIMKNVVFYEYGKDESMSCCIKDEPETTTKVVTTTTTAKPVGLTTQAPILPLVGTQCSYNEDHTLKTGFMDVCSDNFACRSKEVKLEVIVPISESAKAKKCCCDYQKDLPPNAPSVPSIIAPKCVYDHEGNVNLWSVVESGNDLGCKSVDNMMTYDLGNDNSKMSCCLKKDAVTIPTTIRTTIMSTSTTVLPTTTTYLPTTTTTAPETTTIQTSTTQMTTTTTNPSSSTYSRVPTKDVILKSAALECVYHKNGTLNLDFMNWFSSTIGCRSQYIMRKIPVQSSDNNKMYTKICCEYSSSLPFDPLLPPLIAPTCYFSSRTSEIARWSIELSGPDIICNTGYYMYNTTILWNEKDTGFSCCQPDGKPIPTMKPAATTAAPSPNQTTASPLTPSNQTGPICRYSAEKSLLIDYMELCGPSLFCPSKYSVLERKSTFTNGNSVNICCCDLQPELPETPPVASVDALKCQFDIYGNINVYSVVSYSSNLICSPGDELRNFTLELSSKMQTMSCCLFKGETTVATTPRMTDAPTTSASQGPDDPNATTDAGSTTIAPTTVFKGKRTAPAKKSPPKRAIGPGECPDCLYPASGPVDSLQMIIQHLKASGPTIGLCPFKTHTLRIIQPLPFMGYKEGRCCCENDQFPLPYSFN</sequence>
<feature type="region of interest" description="Disordered" evidence="1">
    <location>
        <begin position="154"/>
        <end position="228"/>
    </location>
</feature>
<name>A0A9N9S7G8_9DIPT</name>
<accession>A0A9N9S7G8</accession>
<organism evidence="3 4">
    <name type="scientific">Chironomus riparius</name>
    <dbReference type="NCBI Taxonomy" id="315576"/>
    <lineage>
        <taxon>Eukaryota</taxon>
        <taxon>Metazoa</taxon>
        <taxon>Ecdysozoa</taxon>
        <taxon>Arthropoda</taxon>
        <taxon>Hexapoda</taxon>
        <taxon>Insecta</taxon>
        <taxon>Pterygota</taxon>
        <taxon>Neoptera</taxon>
        <taxon>Endopterygota</taxon>
        <taxon>Diptera</taxon>
        <taxon>Nematocera</taxon>
        <taxon>Chironomoidea</taxon>
        <taxon>Chironomidae</taxon>
        <taxon>Chironominae</taxon>
        <taxon>Chironomus</taxon>
    </lineage>
</organism>
<feature type="region of interest" description="Disordered" evidence="1">
    <location>
        <begin position="890"/>
        <end position="911"/>
    </location>
</feature>
<evidence type="ECO:0000313" key="4">
    <source>
        <dbReference type="Proteomes" id="UP001153620"/>
    </source>
</evidence>
<proteinExistence type="predicted"/>
<feature type="compositionally biased region" description="Basic and acidic residues" evidence="1">
    <location>
        <begin position="175"/>
        <end position="186"/>
    </location>
</feature>
<feature type="compositionally biased region" description="Low complexity" evidence="1">
    <location>
        <begin position="154"/>
        <end position="168"/>
    </location>
</feature>
<gene>
    <name evidence="3" type="ORF">CHIRRI_LOCUS14869</name>
</gene>
<protein>
    <submittedName>
        <fullName evidence="3">Uncharacterized protein</fullName>
    </submittedName>
</protein>
<evidence type="ECO:0000256" key="2">
    <source>
        <dbReference type="SAM" id="SignalP"/>
    </source>
</evidence>